<dbReference type="OrthoDB" id="820429at2"/>
<proteinExistence type="predicted"/>
<dbReference type="RefSeq" id="WP_092788405.1">
    <property type="nucleotide sequence ID" value="NZ_FOPC01000001.1"/>
</dbReference>
<protein>
    <recommendedName>
        <fullName evidence="3">6-bladed beta-propeller protein</fullName>
    </recommendedName>
</protein>
<keyword evidence="2" id="KW-1185">Reference proteome</keyword>
<dbReference type="AlphaFoldDB" id="A0A1I2NNJ5"/>
<dbReference type="Pfam" id="PF17170">
    <property type="entry name" value="DUF5128"/>
    <property type="match status" value="1"/>
</dbReference>
<dbReference type="EMBL" id="FOPC01000001">
    <property type="protein sequence ID" value="SFG05432.1"/>
    <property type="molecule type" value="Genomic_DNA"/>
</dbReference>
<dbReference type="Proteomes" id="UP000199642">
    <property type="component" value="Unassembled WGS sequence"/>
</dbReference>
<evidence type="ECO:0000313" key="2">
    <source>
        <dbReference type="Proteomes" id="UP000199642"/>
    </source>
</evidence>
<dbReference type="InterPro" id="IPR011044">
    <property type="entry name" value="Quino_amine_DH_bsu"/>
</dbReference>
<dbReference type="InterPro" id="IPR011042">
    <property type="entry name" value="6-blade_b-propeller_TolB-like"/>
</dbReference>
<gene>
    <name evidence="1" type="ORF">SAMN04487988_101230</name>
</gene>
<organism evidence="1 2">
    <name type="scientific">Algoriphagus hitonicola</name>
    <dbReference type="NCBI Taxonomy" id="435880"/>
    <lineage>
        <taxon>Bacteria</taxon>
        <taxon>Pseudomonadati</taxon>
        <taxon>Bacteroidota</taxon>
        <taxon>Cytophagia</taxon>
        <taxon>Cytophagales</taxon>
        <taxon>Cyclobacteriaceae</taxon>
        <taxon>Algoriphagus</taxon>
    </lineage>
</organism>
<name>A0A1I2NNJ5_9BACT</name>
<accession>A0A1I2NNJ5</accession>
<evidence type="ECO:0000313" key="1">
    <source>
        <dbReference type="EMBL" id="SFG05432.1"/>
    </source>
</evidence>
<sequence>MKIKFILPICLGFLVSGCSENKKTFEVEVWNLHQTQLSELKLSELVSKDYQLVPLETTDSSLISKIDKIIIGGDYIFVLDGFSNDKVKRFSQEGKYLGKIGNAGAGPGEYRNPVDMYIDGDFLMIYDNPDNLLKYDFEGKFIENIRTGETGFKLEKSGDGNYALINGGLEHNLLVMNENFQDKKTFFPYKSRFVDQLILYPLVKLNDGSLLYRRYLNDTIYKIESKEPIPYLVLDHGEDSFSLEKNWSEKEINDSKLEGSLANYAVNQLYLENSTHLLVFFFKKSTPQFAVRNKKSKASVLLDFINFENDITFSQNFAFTHVSNDNFIAAVDPAFIFMNKLENESYPDKMMPILEGLEEGDNPILLIAKFKI</sequence>
<dbReference type="SUPFAM" id="SSF50969">
    <property type="entry name" value="YVTN repeat-like/Quinoprotein amine dehydrogenase"/>
    <property type="match status" value="1"/>
</dbReference>
<dbReference type="STRING" id="435880.SAMN04487988_101230"/>
<evidence type="ECO:0008006" key="3">
    <source>
        <dbReference type="Google" id="ProtNLM"/>
    </source>
</evidence>
<reference evidence="2" key="1">
    <citation type="submission" date="2016-10" db="EMBL/GenBank/DDBJ databases">
        <authorList>
            <person name="Varghese N."/>
            <person name="Submissions S."/>
        </authorList>
    </citation>
    <scope>NUCLEOTIDE SEQUENCE [LARGE SCALE GENOMIC DNA]</scope>
    <source>
        <strain evidence="2">DSM 19315</strain>
    </source>
</reference>
<dbReference type="Gene3D" id="2.120.10.30">
    <property type="entry name" value="TolB, C-terminal domain"/>
    <property type="match status" value="1"/>
</dbReference>
<dbReference type="PROSITE" id="PS51257">
    <property type="entry name" value="PROKAR_LIPOPROTEIN"/>
    <property type="match status" value="1"/>
</dbReference>